<dbReference type="EMBL" id="JAMQGM010000039">
    <property type="protein sequence ID" value="MCM2579266.1"/>
    <property type="molecule type" value="Genomic_DNA"/>
</dbReference>
<evidence type="ECO:0000313" key="3">
    <source>
        <dbReference type="Proteomes" id="UP001167160"/>
    </source>
</evidence>
<sequence>MTTETPAVPEIPATSTPPTPEFAGPPGWVVVPDLPHEPVDVTLSFKDNRGSTVLQQSITVTPKPDYPNGRDCAPGGPQAWLTVTEEGALTQR</sequence>
<name>A0ABT0X9Q7_9ACTN</name>
<gene>
    <name evidence="2" type="ORF">M1E25_18235</name>
</gene>
<dbReference type="Proteomes" id="UP001167160">
    <property type="component" value="Unassembled WGS sequence"/>
</dbReference>
<protein>
    <submittedName>
        <fullName evidence="2">Uncharacterized protein</fullName>
    </submittedName>
</protein>
<keyword evidence="3" id="KW-1185">Reference proteome</keyword>
<evidence type="ECO:0000256" key="1">
    <source>
        <dbReference type="SAM" id="MobiDB-lite"/>
    </source>
</evidence>
<accession>A0ABT0X9Q7</accession>
<reference evidence="2" key="1">
    <citation type="journal article" date="2023" name="Int. J. Syst. Evol. Microbiol.">
        <title>Streptomyces meridianus sp. nov. isolated from brackish water of the Tagus estuary in Alcochete, Portugal.</title>
        <authorList>
            <person name="Santos J.D.N."/>
            <person name="Klimek D."/>
            <person name="Calusinska M."/>
            <person name="Lobo Da Cunha A."/>
            <person name="Catita J."/>
            <person name="Goncalves H."/>
            <person name="Gonzalez I."/>
            <person name="Reyes F."/>
            <person name="Lage O.M."/>
        </authorList>
    </citation>
    <scope>NUCLEOTIDE SEQUENCE</scope>
    <source>
        <strain evidence="2">MTZ3.1</strain>
    </source>
</reference>
<comment type="caution">
    <text evidence="2">The sequence shown here is derived from an EMBL/GenBank/DDBJ whole genome shotgun (WGS) entry which is preliminary data.</text>
</comment>
<proteinExistence type="predicted"/>
<organism evidence="2 3">
    <name type="scientific">Streptomyces meridianus</name>
    <dbReference type="NCBI Taxonomy" id="2938945"/>
    <lineage>
        <taxon>Bacteria</taxon>
        <taxon>Bacillati</taxon>
        <taxon>Actinomycetota</taxon>
        <taxon>Actinomycetes</taxon>
        <taxon>Kitasatosporales</taxon>
        <taxon>Streptomycetaceae</taxon>
        <taxon>Streptomyces</taxon>
    </lineage>
</organism>
<evidence type="ECO:0000313" key="2">
    <source>
        <dbReference type="EMBL" id="MCM2579266.1"/>
    </source>
</evidence>
<feature type="region of interest" description="Disordered" evidence="1">
    <location>
        <begin position="1"/>
        <end position="25"/>
    </location>
</feature>
<dbReference type="RefSeq" id="WP_251416891.1">
    <property type="nucleotide sequence ID" value="NZ_JAMQGM010000039.1"/>
</dbReference>